<keyword evidence="6" id="KW-0547">Nucleotide-binding</keyword>
<keyword evidence="3" id="KW-0813">Transport</keyword>
<evidence type="ECO:0000256" key="6">
    <source>
        <dbReference type="ARBA" id="ARBA00022741"/>
    </source>
</evidence>
<dbReference type="Pfam" id="PF12698">
    <property type="entry name" value="ABC2_membrane_3"/>
    <property type="match status" value="1"/>
</dbReference>
<feature type="transmembrane region" description="Helical" evidence="11">
    <location>
        <begin position="514"/>
        <end position="539"/>
    </location>
</feature>
<dbReference type="CDD" id="cd03263">
    <property type="entry name" value="ABC_subfamily_A"/>
    <property type="match status" value="1"/>
</dbReference>
<protein>
    <recommendedName>
        <fullName evidence="12">ABC transporter domain-containing protein</fullName>
    </recommendedName>
</protein>
<evidence type="ECO:0000256" key="7">
    <source>
        <dbReference type="ARBA" id="ARBA00022840"/>
    </source>
</evidence>
<feature type="region of interest" description="Disordered" evidence="10">
    <location>
        <begin position="688"/>
        <end position="715"/>
    </location>
</feature>
<sequence>MSALHLSGGEAAPAVPVPRLPALALSLGRQAVAGASEAGGAPAPPEGLGTQRLRPLLVAATVLLVAMAGLASCLTEFWDGDSAYSGAVGELAPSATRLLRRQIAALSWKNAKVAWRAELPMCFSCCNGCCCMLSPIMFIGLLTVLPNFAMQATGARRMLLVEHPVEYGRNYSDASAWHHTGASLRDLLFMEPTDEGADTGWRSILQDPITTPWHPIGVLPQGACYCRTLGAVGPGASKFIEHSRQAYLDWNNRRPSQDERWRQAVKLHMASGEMWRQLRIIYGVQAQECPANDKRTFFREFSSEAEVESMLSRYNYGTVSRARAPEAEMDRLCGVVVFQNDPSTVGVVRYTIRTNVTGVDATGSVAERVVAEQQKGMQKQALGWYLQSGFLSIQELVQDFVAELRLGRGPRGPRAVFVPLPAAGYRLDKLKQSLASTVASAEVCTATFSAVVVLAAYLAIRERNSKQKELMRLMGLSDCSLALSWLLLYAFQSTLVSLGCSLLVQSVLVDNSEFFIVFLIFFLTALASSLVGLTVSALISTERLGALVAFGAYQCMGLLCHGLVRDTRQAAMSSDGSPPSSTDATSAASAHLLMASVLPNVAFVLCLKAFFALDSTPQGCTWQSLQHRVGNYTVAGGLKMLSADLLVWGLAYSYLDQVVPHGVGTTRPYNFPLTRSFWREVCGRDGRGGAPLQRGQERREDPPDEELARLPCDPEATGELFEEEDSARLQELRGSGQVVTARGLRKAFLDAAGRTVRAVNGLSLTMYAGECFCLLGHNGAGKTTTMACLTGVLAPTAGSVQVFGRRMPAELPAIRQEMSFCMQQNVLWDGLTVEEHAQLFGALMGRSRRSVRAASGRTLAQVELLHKRHAQACHLSGGMKRKLSVALALLGDSRVVILDEPTAGMDPHTRRQLWAVLKQNRAGRVLCLTTHHMDEADELGDRVCIMVHGRAACCGTSAFLKQRLGCGYLLTFVKVGESVPDGPIVSLVTAHCGEGVRTAASAGRELRVQVPFAGAPAFPGMMRELDRRLRELGAESYGVGVSDLEDVFLRVANGEAARPRAGAIPRGRPAARSAAPAGPRRDDPFHARAGVSFRRQFLGLFQRRVRYGRRDSRTFCCQLLMPTGIMVVFLTVSRAGMGDMGRYERVRVGVASSDGGRRALVSVGVSPGSDGSQRSQALARAWASSPELGELCDVRVNLSLCPPPVQGDFVNGQRNSEEIAFADYAFAFRHDGSGNSRRRNTGM</sequence>
<dbReference type="SMART" id="SM00382">
    <property type="entry name" value="AAA"/>
    <property type="match status" value="1"/>
</dbReference>
<dbReference type="Proteomes" id="UP001189429">
    <property type="component" value="Unassembled WGS sequence"/>
</dbReference>
<evidence type="ECO:0000256" key="4">
    <source>
        <dbReference type="ARBA" id="ARBA00022692"/>
    </source>
</evidence>
<feature type="domain" description="ABC transporter" evidence="12">
    <location>
        <begin position="739"/>
        <end position="973"/>
    </location>
</feature>
<organism evidence="13 14">
    <name type="scientific">Prorocentrum cordatum</name>
    <dbReference type="NCBI Taxonomy" id="2364126"/>
    <lineage>
        <taxon>Eukaryota</taxon>
        <taxon>Sar</taxon>
        <taxon>Alveolata</taxon>
        <taxon>Dinophyceae</taxon>
        <taxon>Prorocentrales</taxon>
        <taxon>Prorocentraceae</taxon>
        <taxon>Prorocentrum</taxon>
    </lineage>
</organism>
<dbReference type="EMBL" id="CAUYUJ010015616">
    <property type="protein sequence ID" value="CAK0856238.1"/>
    <property type="molecule type" value="Genomic_DNA"/>
</dbReference>
<dbReference type="InterPro" id="IPR003593">
    <property type="entry name" value="AAA+_ATPase"/>
</dbReference>
<dbReference type="PANTHER" id="PTHR19229">
    <property type="entry name" value="ATP-BINDING CASSETTE TRANSPORTER SUBFAMILY A ABCA"/>
    <property type="match status" value="1"/>
</dbReference>
<dbReference type="SUPFAM" id="SSF52540">
    <property type="entry name" value="P-loop containing nucleoside triphosphate hydrolases"/>
    <property type="match status" value="1"/>
</dbReference>
<evidence type="ECO:0000256" key="2">
    <source>
        <dbReference type="ARBA" id="ARBA00008869"/>
    </source>
</evidence>
<feature type="region of interest" description="Disordered" evidence="10">
    <location>
        <begin position="1060"/>
        <end position="1085"/>
    </location>
</feature>
<dbReference type="InterPro" id="IPR003439">
    <property type="entry name" value="ABC_transporter-like_ATP-bd"/>
</dbReference>
<dbReference type="Pfam" id="PF00005">
    <property type="entry name" value="ABC_tran"/>
    <property type="match status" value="1"/>
</dbReference>
<keyword evidence="5" id="KW-0677">Repeat</keyword>
<evidence type="ECO:0000256" key="8">
    <source>
        <dbReference type="ARBA" id="ARBA00022989"/>
    </source>
</evidence>
<evidence type="ECO:0000259" key="12">
    <source>
        <dbReference type="PROSITE" id="PS50893"/>
    </source>
</evidence>
<keyword evidence="8 11" id="KW-1133">Transmembrane helix</keyword>
<feature type="transmembrane region" description="Helical" evidence="11">
    <location>
        <begin position="481"/>
        <end position="508"/>
    </location>
</feature>
<reference evidence="13" key="1">
    <citation type="submission" date="2023-10" db="EMBL/GenBank/DDBJ databases">
        <authorList>
            <person name="Chen Y."/>
            <person name="Shah S."/>
            <person name="Dougan E. K."/>
            <person name="Thang M."/>
            <person name="Chan C."/>
        </authorList>
    </citation>
    <scope>NUCLEOTIDE SEQUENCE [LARGE SCALE GENOMIC DNA]</scope>
</reference>
<dbReference type="InterPro" id="IPR027417">
    <property type="entry name" value="P-loop_NTPase"/>
</dbReference>
<keyword evidence="9 11" id="KW-0472">Membrane</keyword>
<evidence type="ECO:0000256" key="3">
    <source>
        <dbReference type="ARBA" id="ARBA00022448"/>
    </source>
</evidence>
<dbReference type="PANTHER" id="PTHR19229:SF36">
    <property type="entry name" value="ATP-BINDING CASSETTE SUB-FAMILY A MEMBER 2"/>
    <property type="match status" value="1"/>
</dbReference>
<evidence type="ECO:0000256" key="5">
    <source>
        <dbReference type="ARBA" id="ARBA00022737"/>
    </source>
</evidence>
<comment type="subcellular location">
    <subcellularLocation>
        <location evidence="1">Membrane</location>
        <topology evidence="1">Multi-pass membrane protein</topology>
    </subcellularLocation>
</comment>
<dbReference type="InterPro" id="IPR026082">
    <property type="entry name" value="ABCA"/>
</dbReference>
<keyword evidence="14" id="KW-1185">Reference proteome</keyword>
<dbReference type="PROSITE" id="PS00211">
    <property type="entry name" value="ABC_TRANSPORTER_1"/>
    <property type="match status" value="1"/>
</dbReference>
<keyword evidence="4 11" id="KW-0812">Transmembrane</keyword>
<evidence type="ECO:0000313" key="13">
    <source>
        <dbReference type="EMBL" id="CAK0856238.1"/>
    </source>
</evidence>
<proteinExistence type="inferred from homology"/>
<dbReference type="PROSITE" id="PS50893">
    <property type="entry name" value="ABC_TRANSPORTER_2"/>
    <property type="match status" value="1"/>
</dbReference>
<feature type="compositionally biased region" description="Low complexity" evidence="10">
    <location>
        <begin position="1060"/>
        <end position="1078"/>
    </location>
</feature>
<evidence type="ECO:0000256" key="9">
    <source>
        <dbReference type="ARBA" id="ARBA00023136"/>
    </source>
</evidence>
<comment type="similarity">
    <text evidence="2">Belongs to the ABC transporter superfamily. ABCA family.</text>
</comment>
<dbReference type="InterPro" id="IPR017871">
    <property type="entry name" value="ABC_transporter-like_CS"/>
</dbReference>
<comment type="caution">
    <text evidence="13">The sequence shown here is derived from an EMBL/GenBank/DDBJ whole genome shotgun (WGS) entry which is preliminary data.</text>
</comment>
<name>A0ABN9UE29_9DINO</name>
<evidence type="ECO:0000256" key="10">
    <source>
        <dbReference type="SAM" id="MobiDB-lite"/>
    </source>
</evidence>
<feature type="transmembrane region" description="Helical" evidence="11">
    <location>
        <begin position="438"/>
        <end position="460"/>
    </location>
</feature>
<evidence type="ECO:0000256" key="1">
    <source>
        <dbReference type="ARBA" id="ARBA00004141"/>
    </source>
</evidence>
<evidence type="ECO:0000313" key="14">
    <source>
        <dbReference type="Proteomes" id="UP001189429"/>
    </source>
</evidence>
<dbReference type="InterPro" id="IPR013525">
    <property type="entry name" value="ABC2_TM"/>
</dbReference>
<gene>
    <name evidence="13" type="ORF">PCOR1329_LOCUS46685</name>
</gene>
<feature type="transmembrane region" description="Helical" evidence="11">
    <location>
        <begin position="546"/>
        <end position="564"/>
    </location>
</feature>
<keyword evidence="7" id="KW-0067">ATP-binding</keyword>
<evidence type="ECO:0000256" key="11">
    <source>
        <dbReference type="SAM" id="Phobius"/>
    </source>
</evidence>
<dbReference type="Gene3D" id="3.40.50.300">
    <property type="entry name" value="P-loop containing nucleotide triphosphate hydrolases"/>
    <property type="match status" value="1"/>
</dbReference>
<accession>A0ABN9UE29</accession>